<accession>A0A9D4LQC2</accession>
<gene>
    <name evidence="1" type="ORF">DPMN_024749</name>
</gene>
<dbReference type="Proteomes" id="UP000828390">
    <property type="component" value="Unassembled WGS sequence"/>
</dbReference>
<dbReference type="AlphaFoldDB" id="A0A9D4LQC2"/>
<comment type="caution">
    <text evidence="1">The sequence shown here is derived from an EMBL/GenBank/DDBJ whole genome shotgun (WGS) entry which is preliminary data.</text>
</comment>
<proteinExistence type="predicted"/>
<organism evidence="1 2">
    <name type="scientific">Dreissena polymorpha</name>
    <name type="common">Zebra mussel</name>
    <name type="synonym">Mytilus polymorpha</name>
    <dbReference type="NCBI Taxonomy" id="45954"/>
    <lineage>
        <taxon>Eukaryota</taxon>
        <taxon>Metazoa</taxon>
        <taxon>Spiralia</taxon>
        <taxon>Lophotrochozoa</taxon>
        <taxon>Mollusca</taxon>
        <taxon>Bivalvia</taxon>
        <taxon>Autobranchia</taxon>
        <taxon>Heteroconchia</taxon>
        <taxon>Euheterodonta</taxon>
        <taxon>Imparidentia</taxon>
        <taxon>Neoheterodontei</taxon>
        <taxon>Myida</taxon>
        <taxon>Dreissenoidea</taxon>
        <taxon>Dreissenidae</taxon>
        <taxon>Dreissena</taxon>
    </lineage>
</organism>
<evidence type="ECO:0000313" key="1">
    <source>
        <dbReference type="EMBL" id="KAH3861798.1"/>
    </source>
</evidence>
<keyword evidence="2" id="KW-1185">Reference proteome</keyword>
<protein>
    <submittedName>
        <fullName evidence="1">Uncharacterized protein</fullName>
    </submittedName>
</protein>
<dbReference type="EMBL" id="JAIWYP010000002">
    <property type="protein sequence ID" value="KAH3861798.1"/>
    <property type="molecule type" value="Genomic_DNA"/>
</dbReference>
<sequence length="58" mass="7121">MGGFGRLVLFYVFFFIRYHYMTLSDAYTYNILASMLNRIRNYGFQIFILKFQFVQQEK</sequence>
<reference evidence="1" key="2">
    <citation type="submission" date="2020-11" db="EMBL/GenBank/DDBJ databases">
        <authorList>
            <person name="McCartney M.A."/>
            <person name="Auch B."/>
            <person name="Kono T."/>
            <person name="Mallez S."/>
            <person name="Becker A."/>
            <person name="Gohl D.M."/>
            <person name="Silverstein K.A.T."/>
            <person name="Koren S."/>
            <person name="Bechman K.B."/>
            <person name="Herman A."/>
            <person name="Abrahante J.E."/>
            <person name="Garbe J."/>
        </authorList>
    </citation>
    <scope>NUCLEOTIDE SEQUENCE</scope>
    <source>
        <strain evidence="1">Duluth1</strain>
        <tissue evidence="1">Whole animal</tissue>
    </source>
</reference>
<evidence type="ECO:0000313" key="2">
    <source>
        <dbReference type="Proteomes" id="UP000828390"/>
    </source>
</evidence>
<reference evidence="1" key="1">
    <citation type="journal article" date="2019" name="bioRxiv">
        <title>The Genome of the Zebra Mussel, Dreissena polymorpha: A Resource for Invasive Species Research.</title>
        <authorList>
            <person name="McCartney M.A."/>
            <person name="Auch B."/>
            <person name="Kono T."/>
            <person name="Mallez S."/>
            <person name="Zhang Y."/>
            <person name="Obille A."/>
            <person name="Becker A."/>
            <person name="Abrahante J.E."/>
            <person name="Garbe J."/>
            <person name="Badalamenti J.P."/>
            <person name="Herman A."/>
            <person name="Mangelson H."/>
            <person name="Liachko I."/>
            <person name="Sullivan S."/>
            <person name="Sone E.D."/>
            <person name="Koren S."/>
            <person name="Silverstein K.A.T."/>
            <person name="Beckman K.B."/>
            <person name="Gohl D.M."/>
        </authorList>
    </citation>
    <scope>NUCLEOTIDE SEQUENCE</scope>
    <source>
        <strain evidence="1">Duluth1</strain>
        <tissue evidence="1">Whole animal</tissue>
    </source>
</reference>
<name>A0A9D4LQC2_DREPO</name>